<evidence type="ECO:0000256" key="13">
    <source>
        <dbReference type="ARBA" id="ARBA00046575"/>
    </source>
</evidence>
<dbReference type="SFLD" id="SFLDS00019">
    <property type="entry name" value="Glutathione_Transferase_(cytos"/>
    <property type="match status" value="1"/>
</dbReference>
<evidence type="ECO:0000256" key="10">
    <source>
        <dbReference type="ARBA" id="ARBA00023128"/>
    </source>
</evidence>
<evidence type="ECO:0000256" key="11">
    <source>
        <dbReference type="ARBA" id="ARBA00023136"/>
    </source>
</evidence>
<evidence type="ECO:0000256" key="3">
    <source>
        <dbReference type="ARBA" id="ARBA00022448"/>
    </source>
</evidence>
<evidence type="ECO:0000256" key="2">
    <source>
        <dbReference type="ARBA" id="ARBA00009170"/>
    </source>
</evidence>
<evidence type="ECO:0000256" key="8">
    <source>
        <dbReference type="ARBA" id="ARBA00022927"/>
    </source>
</evidence>
<dbReference type="GO" id="GO:0015031">
    <property type="term" value="P:protein transport"/>
    <property type="evidence" value="ECO:0007669"/>
    <property type="project" value="UniProtKB-KW"/>
</dbReference>
<evidence type="ECO:0000256" key="6">
    <source>
        <dbReference type="ARBA" id="ARBA00022787"/>
    </source>
</evidence>
<keyword evidence="10" id="KW-0496">Mitochondrion</keyword>
<evidence type="ECO:0000259" key="16">
    <source>
        <dbReference type="Pfam" id="PF10568"/>
    </source>
</evidence>
<dbReference type="EMBL" id="OZ035829">
    <property type="protein sequence ID" value="CAL1611662.1"/>
    <property type="molecule type" value="Genomic_DNA"/>
</dbReference>
<comment type="function">
    <text evidence="12">Involved in transport of proteins into the mitochondrion. Essential for embryonic development.</text>
</comment>
<keyword evidence="6 14" id="KW-1000">Mitochondrion outer membrane</keyword>
<dbReference type="InterPro" id="IPR019564">
    <property type="entry name" value="Sam37/metaxin_N"/>
</dbReference>
<dbReference type="Proteomes" id="UP001497482">
    <property type="component" value="Chromosome 7"/>
</dbReference>
<keyword evidence="11 15" id="KW-0472">Membrane</keyword>
<dbReference type="PANTHER" id="PTHR12289">
    <property type="entry name" value="METAXIN RELATED"/>
    <property type="match status" value="1"/>
</dbReference>
<dbReference type="GO" id="GO:0007005">
    <property type="term" value="P:mitochondrion organization"/>
    <property type="evidence" value="ECO:0007669"/>
    <property type="project" value="InterPro"/>
</dbReference>
<keyword evidence="19" id="KW-1185">Reference proteome</keyword>
<dbReference type="InterPro" id="IPR040079">
    <property type="entry name" value="Glutathione_S-Trfase"/>
</dbReference>
<keyword evidence="8" id="KW-0653">Protein transport</keyword>
<evidence type="ECO:0000256" key="15">
    <source>
        <dbReference type="SAM" id="Phobius"/>
    </source>
</evidence>
<evidence type="ECO:0000256" key="4">
    <source>
        <dbReference type="ARBA" id="ARBA00022499"/>
    </source>
</evidence>
<evidence type="ECO:0000256" key="9">
    <source>
        <dbReference type="ARBA" id="ARBA00022989"/>
    </source>
</evidence>
<feature type="domain" description="Metaxin glutathione S-transferase" evidence="17">
    <location>
        <begin position="174"/>
        <end position="237"/>
    </location>
</feature>
<sequence>MAAPEQLFVWEGDSGLPSVDWDCLSVLAYAQFSGAPLKVHKISNPWRSPSGSLPAFRTNQSETLTQPNDIIIHLRKQKYNADYDLSAKEGADSLAFTSLIHEKLRPALTYCWWVDSKNYVEVTRRWYAEHLPFPLSLFSPGRMQREEKEKLRLMLGQEEVEPEETLEKELFQEAADCMNLLSQRLGQHKFFFGDSPSSLDAVVFAHLVPLMKTSFPNSKLQKHLESLSNLCVFCSNILQLYFPCAGPAPPLRPGPAPSDDVEPYRRRKQLLSLLVAAGAMFSYALVTGIVSVTMHTGEEPPEEEEVLQEREEQ</sequence>
<dbReference type="CDD" id="cd03078">
    <property type="entry name" value="GST_N_Metaxin1_like"/>
    <property type="match status" value="1"/>
</dbReference>
<evidence type="ECO:0000313" key="18">
    <source>
        <dbReference type="EMBL" id="CAL1611662.1"/>
    </source>
</evidence>
<dbReference type="PIRSF" id="PIRSF038150">
    <property type="entry name" value="Metaxin"/>
    <property type="match status" value="1"/>
</dbReference>
<keyword evidence="3" id="KW-0813">Transport</keyword>
<feature type="domain" description="Mitochondrial outer membrane transport complex Sam37/metaxin N-terminal" evidence="16">
    <location>
        <begin position="23"/>
        <end position="144"/>
    </location>
</feature>
<feature type="transmembrane region" description="Helical" evidence="15">
    <location>
        <begin position="270"/>
        <end position="292"/>
    </location>
</feature>
<dbReference type="Gene3D" id="1.20.1050.10">
    <property type="match status" value="1"/>
</dbReference>
<proteinExistence type="inferred from homology"/>
<dbReference type="InterPro" id="IPR050931">
    <property type="entry name" value="Mito_Protein_Transport_Metaxin"/>
</dbReference>
<dbReference type="InterPro" id="IPR017410">
    <property type="entry name" value="Metaxin1/3"/>
</dbReference>
<keyword evidence="5 15" id="KW-0812">Transmembrane</keyword>
<dbReference type="Pfam" id="PF17171">
    <property type="entry name" value="GST_C_6"/>
    <property type="match status" value="1"/>
</dbReference>
<dbReference type="InterPro" id="IPR033468">
    <property type="entry name" value="Metaxin_GST"/>
</dbReference>
<evidence type="ECO:0000259" key="17">
    <source>
        <dbReference type="Pfam" id="PF17171"/>
    </source>
</evidence>
<dbReference type="SFLD" id="SFLDG01180">
    <property type="entry name" value="SUF1"/>
    <property type="match status" value="1"/>
</dbReference>
<dbReference type="GO" id="GO:0001401">
    <property type="term" value="C:SAM complex"/>
    <property type="evidence" value="ECO:0007669"/>
    <property type="project" value="InterPro"/>
</dbReference>
<dbReference type="PANTHER" id="PTHR12289:SF34">
    <property type="entry name" value="METAXIN-1"/>
    <property type="match status" value="1"/>
</dbReference>
<dbReference type="CDD" id="cd03212">
    <property type="entry name" value="GST_C_Metaxin1_3"/>
    <property type="match status" value="1"/>
</dbReference>
<evidence type="ECO:0000256" key="12">
    <source>
        <dbReference type="ARBA" id="ARBA00037753"/>
    </source>
</evidence>
<dbReference type="Pfam" id="PF10568">
    <property type="entry name" value="Tom37"/>
    <property type="match status" value="1"/>
</dbReference>
<comment type="subunit">
    <text evidence="13">Interacts with MTX2/metaxin-2. Associates with the mitochondrial contact site and cristae organizing system (MICOS) complex, composed of at least MICOS10/MIC10, CHCHD3/MIC19, CHCHD6/MIC25, APOOL/MIC27, IMMT/MIC60, APOO/MIC23/MIC26 and QIL1/MIC13. This complex was also known under the names MINOS or MitOS complex. The MICOS complex associates with mitochondrial outer membrane proteins SAMM50, MTX1 and MTX2 (together described as components of the mitochondrial outer membrane sorting assembly machinery (SAM) complex) and DNAJC11, mitochondrial inner membrane protein TMEM11 and with HSPA9. The MICOS and SAM complexes together with DNAJC11 are part of a large protein complex spanning both membranes termed the mitochondrial intermembrane space bridging (MIB) complex. Interacts with ARMC1.</text>
</comment>
<reference evidence="18 19" key="1">
    <citation type="submission" date="2024-04" db="EMBL/GenBank/DDBJ databases">
        <authorList>
            <person name="Waldvogel A.-M."/>
            <person name="Schoenle A."/>
        </authorList>
    </citation>
    <scope>NUCLEOTIDE SEQUENCE [LARGE SCALE GENOMIC DNA]</scope>
</reference>
<keyword evidence="7" id="KW-0832">Ubl conjugation</keyword>
<organism evidence="18 19">
    <name type="scientific">Knipowitschia caucasica</name>
    <name type="common">Caucasian dwarf goby</name>
    <name type="synonym">Pomatoschistus caucasicus</name>
    <dbReference type="NCBI Taxonomy" id="637954"/>
    <lineage>
        <taxon>Eukaryota</taxon>
        <taxon>Metazoa</taxon>
        <taxon>Chordata</taxon>
        <taxon>Craniata</taxon>
        <taxon>Vertebrata</taxon>
        <taxon>Euteleostomi</taxon>
        <taxon>Actinopterygii</taxon>
        <taxon>Neopterygii</taxon>
        <taxon>Teleostei</taxon>
        <taxon>Neoteleostei</taxon>
        <taxon>Acanthomorphata</taxon>
        <taxon>Gobiaria</taxon>
        <taxon>Gobiiformes</taxon>
        <taxon>Gobioidei</taxon>
        <taxon>Gobiidae</taxon>
        <taxon>Gobiinae</taxon>
        <taxon>Knipowitschia</taxon>
    </lineage>
</organism>
<dbReference type="SUPFAM" id="SSF47616">
    <property type="entry name" value="GST C-terminal domain-like"/>
    <property type="match status" value="1"/>
</dbReference>
<dbReference type="InterPro" id="IPR036282">
    <property type="entry name" value="Glutathione-S-Trfase_C_sf"/>
</dbReference>
<protein>
    <recommendedName>
        <fullName evidence="14">Metaxin</fullName>
    </recommendedName>
</protein>
<comment type="similarity">
    <text evidence="2 14">Belongs to the metaxin family.</text>
</comment>
<evidence type="ECO:0000313" key="19">
    <source>
        <dbReference type="Proteomes" id="UP001497482"/>
    </source>
</evidence>
<evidence type="ECO:0000256" key="5">
    <source>
        <dbReference type="ARBA" id="ARBA00022692"/>
    </source>
</evidence>
<comment type="subcellular location">
    <subcellularLocation>
        <location evidence="1 14">Mitochondrion outer membrane</location>
    </subcellularLocation>
</comment>
<evidence type="ECO:0000256" key="7">
    <source>
        <dbReference type="ARBA" id="ARBA00022843"/>
    </source>
</evidence>
<dbReference type="AlphaFoldDB" id="A0AAV2MEB3"/>
<evidence type="ECO:0000256" key="1">
    <source>
        <dbReference type="ARBA" id="ARBA00004294"/>
    </source>
</evidence>
<gene>
    <name evidence="18" type="ORF">KC01_LOCUS38056</name>
</gene>
<evidence type="ECO:0000256" key="14">
    <source>
        <dbReference type="PIRNR" id="PIRNR038150"/>
    </source>
</evidence>
<accession>A0AAV2MEB3</accession>
<name>A0AAV2MEB3_KNICA</name>
<keyword evidence="9 15" id="KW-1133">Transmembrane helix</keyword>
<keyword evidence="4" id="KW-1017">Isopeptide bond</keyword>